<keyword evidence="6 7" id="KW-0413">Isomerase</keyword>
<evidence type="ECO:0000256" key="3">
    <source>
        <dbReference type="ARBA" id="ARBA00013194"/>
    </source>
</evidence>
<dbReference type="Gene3D" id="3.10.50.40">
    <property type="match status" value="1"/>
</dbReference>
<comment type="catalytic activity">
    <reaction evidence="1">
        <text>[protein]-peptidylproline (omega=180) = [protein]-peptidylproline (omega=0)</text>
        <dbReference type="Rhea" id="RHEA:16237"/>
        <dbReference type="Rhea" id="RHEA-COMP:10747"/>
        <dbReference type="Rhea" id="RHEA-COMP:10748"/>
        <dbReference type="ChEBI" id="CHEBI:83833"/>
        <dbReference type="ChEBI" id="CHEBI:83834"/>
        <dbReference type="EC" id="5.2.1.8"/>
    </reaction>
</comment>
<dbReference type="PANTHER" id="PTHR47245">
    <property type="entry name" value="PEPTIDYLPROLYL ISOMERASE"/>
    <property type="match status" value="1"/>
</dbReference>
<comment type="similarity">
    <text evidence="2">Belongs to the PpiC/parvulin rotamase family.</text>
</comment>
<evidence type="ECO:0000256" key="4">
    <source>
        <dbReference type="ARBA" id="ARBA00022729"/>
    </source>
</evidence>
<evidence type="ECO:0000313" key="10">
    <source>
        <dbReference type="EMBL" id="PWF43959.1"/>
    </source>
</evidence>
<dbReference type="Gene3D" id="1.10.8.1040">
    <property type="match status" value="1"/>
</dbReference>
<accession>A0A2U2HGA2</accession>
<evidence type="ECO:0000259" key="9">
    <source>
        <dbReference type="PROSITE" id="PS50198"/>
    </source>
</evidence>
<organism evidence="10 11">
    <name type="scientific">Massilia glaciei</name>
    <dbReference type="NCBI Taxonomy" id="1524097"/>
    <lineage>
        <taxon>Bacteria</taxon>
        <taxon>Pseudomonadati</taxon>
        <taxon>Pseudomonadota</taxon>
        <taxon>Betaproteobacteria</taxon>
        <taxon>Burkholderiales</taxon>
        <taxon>Oxalobacteraceae</taxon>
        <taxon>Telluria group</taxon>
        <taxon>Massilia</taxon>
    </lineage>
</organism>
<dbReference type="SUPFAM" id="SSF54534">
    <property type="entry name" value="FKBP-like"/>
    <property type="match status" value="1"/>
</dbReference>
<sequence length="264" mass="29236">MTFKPARLLLALLAVSAMPVFAQNLAIVNGKPVPSSRVEPAVKLAIAQSQGQEPDSPQLREAVKKDLVMREVMMQEAVAKGFERDAIIKQQIEKYRQNIVVGAMMRDYSDKNPPTAAELKAAYDAAKLQAGEKEYHVRHIATETEAEAKSMIAKIKTGAKFEELAKSSKDVRSAQSGGDLGWVTPSGLPKEFISGFTALQKGQVTENPVQTSPNSFHVIKLDDVRPFKMPTLEELKPQLSDQVQQLKVQKFQESLMKKAKIQMF</sequence>
<evidence type="ECO:0000256" key="6">
    <source>
        <dbReference type="ARBA" id="ARBA00023235"/>
    </source>
</evidence>
<evidence type="ECO:0000256" key="8">
    <source>
        <dbReference type="SAM" id="SignalP"/>
    </source>
</evidence>
<dbReference type="RefSeq" id="WP_106759195.1">
    <property type="nucleotide sequence ID" value="NZ_PXWF02000274.1"/>
</dbReference>
<name>A0A2U2HGA2_9BURK</name>
<dbReference type="OrthoDB" id="14196at2"/>
<protein>
    <recommendedName>
        <fullName evidence="3">peptidylprolyl isomerase</fullName>
        <ecNumber evidence="3">5.2.1.8</ecNumber>
    </recommendedName>
</protein>
<dbReference type="PROSITE" id="PS50198">
    <property type="entry name" value="PPIC_PPIASE_2"/>
    <property type="match status" value="1"/>
</dbReference>
<evidence type="ECO:0000256" key="7">
    <source>
        <dbReference type="PROSITE-ProRule" id="PRU00278"/>
    </source>
</evidence>
<dbReference type="InterPro" id="IPR027304">
    <property type="entry name" value="Trigger_fact/SurA_dom_sf"/>
</dbReference>
<evidence type="ECO:0000256" key="1">
    <source>
        <dbReference type="ARBA" id="ARBA00000971"/>
    </source>
</evidence>
<feature type="domain" description="PpiC" evidence="9">
    <location>
        <begin position="132"/>
        <end position="223"/>
    </location>
</feature>
<dbReference type="GO" id="GO:0003755">
    <property type="term" value="F:peptidyl-prolyl cis-trans isomerase activity"/>
    <property type="evidence" value="ECO:0007669"/>
    <property type="project" value="UniProtKB-KW"/>
</dbReference>
<dbReference type="Pfam" id="PF13145">
    <property type="entry name" value="Rotamase_2"/>
    <property type="match status" value="1"/>
</dbReference>
<dbReference type="EMBL" id="PXWF02000274">
    <property type="protein sequence ID" value="PWF43959.1"/>
    <property type="molecule type" value="Genomic_DNA"/>
</dbReference>
<evidence type="ECO:0000313" key="11">
    <source>
        <dbReference type="Proteomes" id="UP000241421"/>
    </source>
</evidence>
<dbReference type="InterPro" id="IPR046357">
    <property type="entry name" value="PPIase_dom_sf"/>
</dbReference>
<dbReference type="AlphaFoldDB" id="A0A2U2HGA2"/>
<evidence type="ECO:0000256" key="5">
    <source>
        <dbReference type="ARBA" id="ARBA00023110"/>
    </source>
</evidence>
<dbReference type="InterPro" id="IPR050245">
    <property type="entry name" value="PrsA_foldase"/>
</dbReference>
<dbReference type="Proteomes" id="UP000241421">
    <property type="component" value="Unassembled WGS sequence"/>
</dbReference>
<dbReference type="InterPro" id="IPR000297">
    <property type="entry name" value="PPIase_PpiC"/>
</dbReference>
<reference evidence="10 11" key="1">
    <citation type="submission" date="2018-04" db="EMBL/GenBank/DDBJ databases">
        <title>Massilia violaceinigra sp. nov., a novel purple-pigmented bacterium isolated from Tianshan glacier, Xinjiang, China.</title>
        <authorList>
            <person name="Wang H."/>
        </authorList>
    </citation>
    <scope>NUCLEOTIDE SEQUENCE [LARGE SCALE GENOMIC DNA]</scope>
    <source>
        <strain evidence="10 11">B448-2</strain>
    </source>
</reference>
<dbReference type="EC" id="5.2.1.8" evidence="3"/>
<dbReference type="SUPFAM" id="SSF109998">
    <property type="entry name" value="Triger factor/SurA peptide-binding domain-like"/>
    <property type="match status" value="1"/>
</dbReference>
<feature type="chain" id="PRO_5015594031" description="peptidylprolyl isomerase" evidence="8">
    <location>
        <begin position="23"/>
        <end position="264"/>
    </location>
</feature>
<feature type="signal peptide" evidence="8">
    <location>
        <begin position="1"/>
        <end position="22"/>
    </location>
</feature>
<keyword evidence="4 8" id="KW-0732">Signal</keyword>
<keyword evidence="5 7" id="KW-0697">Rotamase</keyword>
<keyword evidence="11" id="KW-1185">Reference proteome</keyword>
<evidence type="ECO:0000256" key="2">
    <source>
        <dbReference type="ARBA" id="ARBA00007656"/>
    </source>
</evidence>
<proteinExistence type="inferred from homology"/>
<dbReference type="PANTHER" id="PTHR47245:SF1">
    <property type="entry name" value="FOLDASE PROTEIN PRSA"/>
    <property type="match status" value="1"/>
</dbReference>
<comment type="caution">
    <text evidence="10">The sequence shown here is derived from an EMBL/GenBank/DDBJ whole genome shotgun (WGS) entry which is preliminary data.</text>
</comment>
<gene>
    <name evidence="10" type="ORF">C7C56_020355</name>
</gene>